<sequence>METIRTRFAPSPTGHLHIGGARTALFNWLFARHHGGSFILRIENTDIQRSTEEYTRSILEAMEWLGLDWDEGPYFQTDRMEIYREYAEKLYKSGWAYYCECTPEEVEQMRKEAQAAGLKPRYNGRCRDKGLTPGPGRVLRFRSPQTGTTILNDLIKGPIEFDNSEFDDLVLIRSDGMPTYNFTVVVDDITMKISHVIRGDDHVNNTPKQILIYQALGEPLPRFAHVPMILGPDKKRLSKRHGATSVIAYRDMGYLPEAMVNYIARLGWSHGDQEIFSIQELIGKFSLENVSASASVFDTEKLRWLNGYYIRQKSPDELLPLLKPFLNKLNYPQKPDEYIKKAIATLQPRCATLEEMAEAMKFYMTDNFEYDGKGVKKFFTDQLRPLWRIIINEINSMSHFDEEKLEAFFRSLAEEKGIKLRNLAQPVRIALTGKTASPGLFEVMDILGKEEVVRRLERAYCLFDQQG</sequence>
<dbReference type="InterPro" id="IPR020058">
    <property type="entry name" value="Glu/Gln-tRNA-synth_Ib_cat-dom"/>
</dbReference>
<evidence type="ECO:0000256" key="8">
    <source>
        <dbReference type="ARBA" id="ARBA00022917"/>
    </source>
</evidence>
<evidence type="ECO:0000256" key="5">
    <source>
        <dbReference type="ARBA" id="ARBA00022598"/>
    </source>
</evidence>
<dbReference type="GO" id="GO:0008270">
    <property type="term" value="F:zinc ion binding"/>
    <property type="evidence" value="ECO:0007669"/>
    <property type="project" value="UniProtKB-UniRule"/>
</dbReference>
<evidence type="ECO:0000256" key="6">
    <source>
        <dbReference type="ARBA" id="ARBA00022741"/>
    </source>
</evidence>
<dbReference type="InterPro" id="IPR020752">
    <property type="entry name" value="Glu-tRNA-synth_I_codon-bd_sub1"/>
</dbReference>
<protein>
    <recommendedName>
        <fullName evidence="10">Glutamate--tRNA ligase</fullName>
        <ecNumber evidence="10">6.1.1.17</ecNumber>
    </recommendedName>
    <alternativeName>
        <fullName evidence="10">Glutamyl-tRNA synthetase</fullName>
        <shortName evidence="10">GluRS</shortName>
    </alternativeName>
</protein>
<dbReference type="InterPro" id="IPR033910">
    <property type="entry name" value="GluRS_core"/>
</dbReference>
<evidence type="ECO:0000259" key="12">
    <source>
        <dbReference type="Pfam" id="PF19269"/>
    </source>
</evidence>
<dbReference type="GO" id="GO:0004818">
    <property type="term" value="F:glutamate-tRNA ligase activity"/>
    <property type="evidence" value="ECO:0007669"/>
    <property type="project" value="UniProtKB-UniRule"/>
</dbReference>
<dbReference type="EMBL" id="DQZW01000310">
    <property type="protein sequence ID" value="HDL90552.1"/>
    <property type="molecule type" value="Genomic_DNA"/>
</dbReference>
<dbReference type="EC" id="6.1.1.17" evidence="10"/>
<dbReference type="GO" id="GO:0006424">
    <property type="term" value="P:glutamyl-tRNA aminoacylation"/>
    <property type="evidence" value="ECO:0007669"/>
    <property type="project" value="UniProtKB-UniRule"/>
</dbReference>
<dbReference type="SUPFAM" id="SSF48163">
    <property type="entry name" value="An anticodon-binding domain of class I aminoacyl-tRNA synthetases"/>
    <property type="match status" value="1"/>
</dbReference>
<comment type="subcellular location">
    <subcellularLocation>
        <location evidence="1 10">Cytoplasm</location>
    </subcellularLocation>
</comment>
<dbReference type="GO" id="GO:0005524">
    <property type="term" value="F:ATP binding"/>
    <property type="evidence" value="ECO:0007669"/>
    <property type="project" value="UniProtKB-UniRule"/>
</dbReference>
<comment type="catalytic activity">
    <reaction evidence="10">
        <text>tRNA(Glu) + L-glutamate + ATP = L-glutamyl-tRNA(Glu) + AMP + diphosphate</text>
        <dbReference type="Rhea" id="RHEA:23540"/>
        <dbReference type="Rhea" id="RHEA-COMP:9663"/>
        <dbReference type="Rhea" id="RHEA-COMP:9680"/>
        <dbReference type="ChEBI" id="CHEBI:29985"/>
        <dbReference type="ChEBI" id="CHEBI:30616"/>
        <dbReference type="ChEBI" id="CHEBI:33019"/>
        <dbReference type="ChEBI" id="CHEBI:78442"/>
        <dbReference type="ChEBI" id="CHEBI:78520"/>
        <dbReference type="ChEBI" id="CHEBI:456215"/>
        <dbReference type="EC" id="6.1.1.17"/>
    </reaction>
</comment>
<dbReference type="InterPro" id="IPR004527">
    <property type="entry name" value="Glu-tRNA-ligase_bac/mito"/>
</dbReference>
<keyword evidence="6 10" id="KW-0547">Nucleotide-binding</keyword>
<dbReference type="Gene3D" id="1.10.10.350">
    <property type="match status" value="1"/>
</dbReference>
<feature type="binding site" evidence="10">
    <location>
        <position position="126"/>
    </location>
    <ligand>
        <name>Zn(2+)</name>
        <dbReference type="ChEBI" id="CHEBI:29105"/>
    </ligand>
</feature>
<accession>A0A7C0WVA5</accession>
<name>A0A7C0WVA5_9BACT</name>
<dbReference type="InterPro" id="IPR020751">
    <property type="entry name" value="aa-tRNA-synth_I_codon-bd_sub2"/>
</dbReference>
<comment type="cofactor">
    <cofactor evidence="10">
        <name>Zn(2+)</name>
        <dbReference type="ChEBI" id="CHEBI:29105"/>
    </cofactor>
    <text evidence="10">Binds 1 zinc ion per subunit.</text>
</comment>
<keyword evidence="8 10" id="KW-0648">Protein biosynthesis</keyword>
<comment type="similarity">
    <text evidence="2 10">Belongs to the class-I aminoacyl-tRNA synthetase family. Glutamate--tRNA ligase type 1 subfamily.</text>
</comment>
<dbReference type="InterPro" id="IPR014729">
    <property type="entry name" value="Rossmann-like_a/b/a_fold"/>
</dbReference>
<dbReference type="InterPro" id="IPR049940">
    <property type="entry name" value="GluQ/Sye"/>
</dbReference>
<dbReference type="FunFam" id="3.40.50.620:FF:000007">
    <property type="entry name" value="Glutamate--tRNA ligase"/>
    <property type="match status" value="1"/>
</dbReference>
<comment type="function">
    <text evidence="10">Catalyzes the attachment of glutamate to tRNA(Glu) in a two-step reaction: glutamate is first activated by ATP to form Glu-AMP and then transferred to the acceptor end of tRNA(Glu).</text>
</comment>
<dbReference type="Pfam" id="PF00749">
    <property type="entry name" value="tRNA-synt_1c"/>
    <property type="match status" value="1"/>
</dbReference>
<dbReference type="InterPro" id="IPR001412">
    <property type="entry name" value="aa-tRNA-synth_I_CS"/>
</dbReference>
<dbReference type="PRINTS" id="PR00987">
    <property type="entry name" value="TRNASYNTHGLU"/>
</dbReference>
<proteinExistence type="inferred from homology"/>
<dbReference type="AlphaFoldDB" id="A0A7C0WVA5"/>
<feature type="binding site" evidence="10">
    <location>
        <position position="101"/>
    </location>
    <ligand>
        <name>Zn(2+)</name>
        <dbReference type="ChEBI" id="CHEBI:29105"/>
    </ligand>
</feature>
<evidence type="ECO:0000313" key="13">
    <source>
        <dbReference type="EMBL" id="HDL90552.1"/>
    </source>
</evidence>
<evidence type="ECO:0000256" key="10">
    <source>
        <dbReference type="HAMAP-Rule" id="MF_00022"/>
    </source>
</evidence>
<evidence type="ECO:0000256" key="7">
    <source>
        <dbReference type="ARBA" id="ARBA00022840"/>
    </source>
</evidence>
<dbReference type="Gene3D" id="1.10.8.70">
    <property type="entry name" value="Glutamate-tRNA synthetase, class I, anticodon-binding domain 1"/>
    <property type="match status" value="1"/>
</dbReference>
<comment type="caution">
    <text evidence="13">The sequence shown here is derived from an EMBL/GenBank/DDBJ whole genome shotgun (WGS) entry which is preliminary data.</text>
</comment>
<dbReference type="PROSITE" id="PS00178">
    <property type="entry name" value="AA_TRNA_LIGASE_I"/>
    <property type="match status" value="1"/>
</dbReference>
<keyword evidence="10" id="KW-0479">Metal-binding</keyword>
<reference evidence="13" key="1">
    <citation type="journal article" date="2020" name="mSystems">
        <title>Genome- and Community-Level Interaction Insights into Carbon Utilization and Element Cycling Functions of Hydrothermarchaeota in Hydrothermal Sediment.</title>
        <authorList>
            <person name="Zhou Z."/>
            <person name="Liu Y."/>
            <person name="Xu W."/>
            <person name="Pan J."/>
            <person name="Luo Z.H."/>
            <person name="Li M."/>
        </authorList>
    </citation>
    <scope>NUCLEOTIDE SEQUENCE [LARGE SCALE GENOMIC DNA]</scope>
    <source>
        <strain evidence="13">HyVt-19</strain>
    </source>
</reference>
<evidence type="ECO:0000256" key="1">
    <source>
        <dbReference type="ARBA" id="ARBA00004496"/>
    </source>
</evidence>
<dbReference type="GO" id="GO:0000049">
    <property type="term" value="F:tRNA binding"/>
    <property type="evidence" value="ECO:0007669"/>
    <property type="project" value="InterPro"/>
</dbReference>
<keyword evidence="5 10" id="KW-0436">Ligase</keyword>
<organism evidence="13">
    <name type="scientific">Thermodesulforhabdus norvegica</name>
    <dbReference type="NCBI Taxonomy" id="39841"/>
    <lineage>
        <taxon>Bacteria</taxon>
        <taxon>Pseudomonadati</taxon>
        <taxon>Thermodesulfobacteriota</taxon>
        <taxon>Syntrophobacteria</taxon>
        <taxon>Syntrophobacterales</taxon>
        <taxon>Thermodesulforhabdaceae</taxon>
        <taxon>Thermodesulforhabdus</taxon>
    </lineage>
</organism>
<dbReference type="Gene3D" id="3.40.50.620">
    <property type="entry name" value="HUPs"/>
    <property type="match status" value="1"/>
</dbReference>
<evidence type="ECO:0000256" key="2">
    <source>
        <dbReference type="ARBA" id="ARBA00007894"/>
    </source>
</evidence>
<feature type="binding site" evidence="10">
    <location>
        <position position="99"/>
    </location>
    <ligand>
        <name>Zn(2+)</name>
        <dbReference type="ChEBI" id="CHEBI:29105"/>
    </ligand>
</feature>
<feature type="short sequence motif" description="'HIGH' region" evidence="10">
    <location>
        <begin position="10"/>
        <end position="20"/>
    </location>
</feature>
<feature type="short sequence motif" description="'KMSKS' region" evidence="10">
    <location>
        <begin position="236"/>
        <end position="240"/>
    </location>
</feature>
<keyword evidence="4 10" id="KW-0963">Cytoplasm</keyword>
<dbReference type="GO" id="GO:0005829">
    <property type="term" value="C:cytosol"/>
    <property type="evidence" value="ECO:0007669"/>
    <property type="project" value="TreeGrafter"/>
</dbReference>
<dbReference type="Pfam" id="PF19269">
    <property type="entry name" value="Anticodon_2"/>
    <property type="match status" value="1"/>
</dbReference>
<feature type="domain" description="Glutamyl/glutaminyl-tRNA synthetase class Ib catalytic" evidence="11">
    <location>
        <begin position="4"/>
        <end position="304"/>
    </location>
</feature>
<dbReference type="HAMAP" id="MF_00022">
    <property type="entry name" value="Glu_tRNA_synth_type1"/>
    <property type="match status" value="1"/>
</dbReference>
<dbReference type="NCBIfam" id="TIGR00464">
    <property type="entry name" value="gltX_bact"/>
    <property type="match status" value="1"/>
</dbReference>
<comment type="subunit">
    <text evidence="3 10">Monomer.</text>
</comment>
<dbReference type="PANTHER" id="PTHR43311">
    <property type="entry name" value="GLUTAMATE--TRNA LIGASE"/>
    <property type="match status" value="1"/>
</dbReference>
<dbReference type="Proteomes" id="UP000886355">
    <property type="component" value="Unassembled WGS sequence"/>
</dbReference>
<feature type="domain" description="Aminoacyl-tRNA synthetase class I anticodon-binding" evidence="12">
    <location>
        <begin position="317"/>
        <end position="459"/>
    </location>
</feature>
<dbReference type="SUPFAM" id="SSF52374">
    <property type="entry name" value="Nucleotidylyl transferase"/>
    <property type="match status" value="1"/>
</dbReference>
<keyword evidence="9 10" id="KW-0030">Aminoacyl-tRNA synthetase</keyword>
<gene>
    <name evidence="10" type="primary">gltX</name>
    <name evidence="13" type="ORF">ENG14_06585</name>
</gene>
<dbReference type="InterPro" id="IPR000924">
    <property type="entry name" value="Glu/Gln-tRNA-synth"/>
</dbReference>
<evidence type="ECO:0000256" key="4">
    <source>
        <dbReference type="ARBA" id="ARBA00022490"/>
    </source>
</evidence>
<dbReference type="InterPro" id="IPR008925">
    <property type="entry name" value="aa_tRNA-synth_I_cd-bd_sf"/>
</dbReference>
<feature type="binding site" evidence="10">
    <location>
        <position position="239"/>
    </location>
    <ligand>
        <name>ATP</name>
        <dbReference type="ChEBI" id="CHEBI:30616"/>
    </ligand>
</feature>
<dbReference type="PANTHER" id="PTHR43311:SF2">
    <property type="entry name" value="GLUTAMATE--TRNA LIGASE, MITOCHONDRIAL-RELATED"/>
    <property type="match status" value="1"/>
</dbReference>
<dbReference type="InterPro" id="IPR045462">
    <property type="entry name" value="aa-tRNA-synth_I_cd-bd"/>
</dbReference>
<dbReference type="CDD" id="cd00808">
    <property type="entry name" value="GluRS_core"/>
    <property type="match status" value="1"/>
</dbReference>
<feature type="binding site" evidence="10">
    <location>
        <position position="128"/>
    </location>
    <ligand>
        <name>Zn(2+)</name>
        <dbReference type="ChEBI" id="CHEBI:29105"/>
    </ligand>
</feature>
<evidence type="ECO:0000256" key="9">
    <source>
        <dbReference type="ARBA" id="ARBA00023146"/>
    </source>
</evidence>
<keyword evidence="10" id="KW-0862">Zinc</keyword>
<evidence type="ECO:0000259" key="11">
    <source>
        <dbReference type="Pfam" id="PF00749"/>
    </source>
</evidence>
<keyword evidence="7 10" id="KW-0067">ATP-binding</keyword>
<evidence type="ECO:0000256" key="3">
    <source>
        <dbReference type="ARBA" id="ARBA00011245"/>
    </source>
</evidence>